<dbReference type="AlphaFoldDB" id="A0A8S3YKU3"/>
<feature type="domain" description="Homeobox" evidence="15">
    <location>
        <begin position="46"/>
        <end position="106"/>
    </location>
</feature>
<protein>
    <recommendedName>
        <fullName evidence="10">Dorsal root ganglia homeobox protein</fullName>
    </recommendedName>
    <alternativeName>
        <fullName evidence="11">Paired-related homeobox protein-like 1</fullName>
    </alternativeName>
</protein>
<keyword evidence="3" id="KW-0805">Transcription regulation</keyword>
<feature type="compositionally biased region" description="Low complexity" evidence="14">
    <location>
        <begin position="526"/>
        <end position="538"/>
    </location>
</feature>
<dbReference type="FunFam" id="1.10.10.60:FF:000126">
    <property type="entry name" value="dorsal root ganglia homeobox protein-like"/>
    <property type="match status" value="1"/>
</dbReference>
<evidence type="ECO:0000256" key="8">
    <source>
        <dbReference type="ARBA" id="ARBA00058719"/>
    </source>
</evidence>
<dbReference type="SMART" id="SM00389">
    <property type="entry name" value="HOX"/>
    <property type="match status" value="1"/>
</dbReference>
<keyword evidence="2" id="KW-0217">Developmental protein</keyword>
<dbReference type="GO" id="GO:0005634">
    <property type="term" value="C:nucleus"/>
    <property type="evidence" value="ECO:0007669"/>
    <property type="project" value="UniProtKB-SubCell"/>
</dbReference>
<comment type="caution">
    <text evidence="17">The sequence shown here is derived from an EMBL/GenBank/DDBJ whole genome shotgun (WGS) entry which is preliminary data.</text>
</comment>
<evidence type="ECO:0000256" key="5">
    <source>
        <dbReference type="ARBA" id="ARBA00023155"/>
    </source>
</evidence>
<dbReference type="PANTHER" id="PTHR24329:SF543">
    <property type="entry name" value="FI01017P-RELATED"/>
    <property type="match status" value="1"/>
</dbReference>
<feature type="domain" description="OAR" evidence="16">
    <location>
        <begin position="551"/>
        <end position="564"/>
    </location>
</feature>
<dbReference type="SUPFAM" id="SSF46689">
    <property type="entry name" value="Homeodomain-like"/>
    <property type="match status" value="1"/>
</dbReference>
<keyword evidence="6" id="KW-0804">Transcription</keyword>
<feature type="region of interest" description="Disordered" evidence="14">
    <location>
        <begin position="526"/>
        <end position="545"/>
    </location>
</feature>
<dbReference type="Pfam" id="PF03826">
    <property type="entry name" value="OAR"/>
    <property type="match status" value="1"/>
</dbReference>
<evidence type="ECO:0000256" key="9">
    <source>
        <dbReference type="ARBA" id="ARBA00064347"/>
    </source>
</evidence>
<dbReference type="InterPro" id="IPR009057">
    <property type="entry name" value="Homeodomain-like_sf"/>
</dbReference>
<dbReference type="Proteomes" id="UP000678393">
    <property type="component" value="Unassembled WGS sequence"/>
</dbReference>
<gene>
    <name evidence="17" type="ORF">CUNI_LOCUS1530</name>
</gene>
<feature type="compositionally biased region" description="Low complexity" evidence="14">
    <location>
        <begin position="382"/>
        <end position="394"/>
    </location>
</feature>
<comment type="function">
    <text evidence="8">Transcription factor required for the formation of correct projections from nociceptive sensory neurons to the dorsal horn of the spinal cord and normal perception of pain.</text>
</comment>
<feature type="region of interest" description="Disordered" evidence="14">
    <location>
        <begin position="106"/>
        <end position="226"/>
    </location>
</feature>
<evidence type="ECO:0000259" key="15">
    <source>
        <dbReference type="PROSITE" id="PS50071"/>
    </source>
</evidence>
<evidence type="ECO:0000256" key="13">
    <source>
        <dbReference type="RuleBase" id="RU000682"/>
    </source>
</evidence>
<evidence type="ECO:0000256" key="11">
    <source>
        <dbReference type="ARBA" id="ARBA00078248"/>
    </source>
</evidence>
<evidence type="ECO:0000259" key="16">
    <source>
        <dbReference type="PROSITE" id="PS50803"/>
    </source>
</evidence>
<dbReference type="OrthoDB" id="6159439at2759"/>
<dbReference type="GO" id="GO:0000981">
    <property type="term" value="F:DNA-binding transcription factor activity, RNA polymerase II-specific"/>
    <property type="evidence" value="ECO:0007669"/>
    <property type="project" value="InterPro"/>
</dbReference>
<evidence type="ECO:0000256" key="14">
    <source>
        <dbReference type="SAM" id="MobiDB-lite"/>
    </source>
</evidence>
<dbReference type="Gene3D" id="1.10.10.60">
    <property type="entry name" value="Homeodomain-like"/>
    <property type="match status" value="1"/>
</dbReference>
<evidence type="ECO:0000256" key="4">
    <source>
        <dbReference type="ARBA" id="ARBA00023125"/>
    </source>
</evidence>
<evidence type="ECO:0000313" key="17">
    <source>
        <dbReference type="EMBL" id="CAG5115972.1"/>
    </source>
</evidence>
<dbReference type="InterPro" id="IPR003654">
    <property type="entry name" value="OAR_dom"/>
</dbReference>
<comment type="subunit">
    <text evidence="9">Interacts with RGMB.</text>
</comment>
<evidence type="ECO:0000256" key="10">
    <source>
        <dbReference type="ARBA" id="ARBA00070091"/>
    </source>
</evidence>
<feature type="compositionally biased region" description="Polar residues" evidence="14">
    <location>
        <begin position="361"/>
        <end position="370"/>
    </location>
</feature>
<evidence type="ECO:0000256" key="6">
    <source>
        <dbReference type="ARBA" id="ARBA00023163"/>
    </source>
</evidence>
<dbReference type="InterPro" id="IPR050649">
    <property type="entry name" value="Paired_Homeobox_TFs"/>
</dbReference>
<dbReference type="Pfam" id="PF00046">
    <property type="entry name" value="Homeodomain"/>
    <property type="match status" value="1"/>
</dbReference>
<sequence>MFCFHCPPSFHPSGRSLTLDYPCPSHASYPGYGLHTDLHDEAFARRKQRRNRTTFTLQQLEELEKAFSQTHYPDVFMREDLAMRINLTEARVQVWFQNRRAKWRKSERFSQQHGQNPSITTASIDVSGDNVDPNVKDVSEDGSLPDVGGRDSVSSPIERLHVQIDNDDDGGDNGRRRLSVGLPEDADKDEQKSFFTSSSDKDNGDEKTTREHGDRHSSDNESDFLRCGKDNLSDNECDEDICVDRAETDDEYSVKERIHFTLLKNMAQQRNSDLSASKREEGTDDRLDNNLHENRHLDDDDNNNIRYRKPTVFPFRHSHDSFPSGLYMAKTEPNLFSFSRNTPFRPDLLLNPAHGSPGLILNNSGSSSIASRHDNSKPPTPTSSSSPLSLTSSSTTLGLDARNSLTNELSAFPASSALTFGAGMAFGNDPALIKSMLGIMPPLMFPPDFGLMSKMGRSALPFTHSLLAASIGRPSLFSGIDGSRFKSNFDTLMTSRSYLPHHRMPHPAFKGCHSFCLCCPPRTTGSSNDSSSSSNPNSATAFPLLNEHRTSSVAVLRRRAREHSEAIVAAGTDLPGSPDK</sequence>
<feature type="region of interest" description="Disordered" evidence="14">
    <location>
        <begin position="360"/>
        <end position="394"/>
    </location>
</feature>
<keyword evidence="5 12" id="KW-0371">Homeobox</keyword>
<dbReference type="CDD" id="cd00086">
    <property type="entry name" value="homeodomain"/>
    <property type="match status" value="1"/>
</dbReference>
<feature type="DNA-binding region" description="Homeobox" evidence="12">
    <location>
        <begin position="48"/>
        <end position="107"/>
    </location>
</feature>
<dbReference type="EMBL" id="CAJHNH020000191">
    <property type="protein sequence ID" value="CAG5115972.1"/>
    <property type="molecule type" value="Genomic_DNA"/>
</dbReference>
<evidence type="ECO:0000256" key="2">
    <source>
        <dbReference type="ARBA" id="ARBA00022473"/>
    </source>
</evidence>
<feature type="compositionally biased region" description="Basic and acidic residues" evidence="14">
    <location>
        <begin position="276"/>
        <end position="298"/>
    </location>
</feature>
<evidence type="ECO:0000313" key="18">
    <source>
        <dbReference type="Proteomes" id="UP000678393"/>
    </source>
</evidence>
<organism evidence="17 18">
    <name type="scientific">Candidula unifasciata</name>
    <dbReference type="NCBI Taxonomy" id="100452"/>
    <lineage>
        <taxon>Eukaryota</taxon>
        <taxon>Metazoa</taxon>
        <taxon>Spiralia</taxon>
        <taxon>Lophotrochozoa</taxon>
        <taxon>Mollusca</taxon>
        <taxon>Gastropoda</taxon>
        <taxon>Heterobranchia</taxon>
        <taxon>Euthyneura</taxon>
        <taxon>Panpulmonata</taxon>
        <taxon>Eupulmonata</taxon>
        <taxon>Stylommatophora</taxon>
        <taxon>Helicina</taxon>
        <taxon>Helicoidea</taxon>
        <taxon>Geomitridae</taxon>
        <taxon>Candidula</taxon>
    </lineage>
</organism>
<name>A0A8S3YKU3_9EUPU</name>
<dbReference type="PANTHER" id="PTHR24329">
    <property type="entry name" value="HOMEOBOX PROTEIN ARISTALESS"/>
    <property type="match status" value="1"/>
</dbReference>
<evidence type="ECO:0000256" key="3">
    <source>
        <dbReference type="ARBA" id="ARBA00023015"/>
    </source>
</evidence>
<dbReference type="InterPro" id="IPR017970">
    <property type="entry name" value="Homeobox_CS"/>
</dbReference>
<dbReference type="PROSITE" id="PS00027">
    <property type="entry name" value="HOMEOBOX_1"/>
    <property type="match status" value="1"/>
</dbReference>
<comment type="subcellular location">
    <subcellularLocation>
        <location evidence="1 12 13">Nucleus</location>
    </subcellularLocation>
</comment>
<accession>A0A8S3YKU3</accession>
<evidence type="ECO:0000256" key="1">
    <source>
        <dbReference type="ARBA" id="ARBA00004123"/>
    </source>
</evidence>
<keyword evidence="4 12" id="KW-0238">DNA-binding</keyword>
<dbReference type="PROSITE" id="PS50071">
    <property type="entry name" value="HOMEOBOX_2"/>
    <property type="match status" value="1"/>
</dbReference>
<keyword evidence="18" id="KW-1185">Reference proteome</keyword>
<evidence type="ECO:0000256" key="12">
    <source>
        <dbReference type="PROSITE-ProRule" id="PRU00108"/>
    </source>
</evidence>
<feature type="compositionally biased region" description="Polar residues" evidence="14">
    <location>
        <begin position="111"/>
        <end position="124"/>
    </location>
</feature>
<evidence type="ECO:0000256" key="7">
    <source>
        <dbReference type="ARBA" id="ARBA00023242"/>
    </source>
</evidence>
<feature type="region of interest" description="Disordered" evidence="14">
    <location>
        <begin position="269"/>
        <end position="305"/>
    </location>
</feature>
<keyword evidence="7 12" id="KW-0539">Nucleus</keyword>
<dbReference type="PROSITE" id="PS50803">
    <property type="entry name" value="OAR"/>
    <property type="match status" value="1"/>
</dbReference>
<proteinExistence type="predicted"/>
<feature type="compositionally biased region" description="Basic and acidic residues" evidence="14">
    <location>
        <begin position="199"/>
        <end position="226"/>
    </location>
</feature>
<reference evidence="17" key="1">
    <citation type="submission" date="2021-04" db="EMBL/GenBank/DDBJ databases">
        <authorList>
            <consortium name="Molecular Ecology Group"/>
        </authorList>
    </citation>
    <scope>NUCLEOTIDE SEQUENCE</scope>
</reference>
<dbReference type="GO" id="GO:0000977">
    <property type="term" value="F:RNA polymerase II transcription regulatory region sequence-specific DNA binding"/>
    <property type="evidence" value="ECO:0007669"/>
    <property type="project" value="TreeGrafter"/>
</dbReference>
<dbReference type="InterPro" id="IPR001356">
    <property type="entry name" value="HD"/>
</dbReference>